<dbReference type="PANTHER" id="PTHR32303:SF20">
    <property type="entry name" value="QUINOPROTEIN ETHANOL DEHYDROGENASE"/>
    <property type="match status" value="1"/>
</dbReference>
<keyword evidence="4" id="KW-0560">Oxidoreductase</keyword>
<evidence type="ECO:0000313" key="6">
    <source>
        <dbReference type="EMBL" id="SUZ64434.1"/>
    </source>
</evidence>
<dbReference type="Gene3D" id="2.140.10.10">
    <property type="entry name" value="Quinoprotein alcohol dehydrogenase-like superfamily"/>
    <property type="match status" value="1"/>
</dbReference>
<dbReference type="Pfam" id="PF01011">
    <property type="entry name" value="PQQ"/>
    <property type="match status" value="2"/>
</dbReference>
<dbReference type="InterPro" id="IPR002372">
    <property type="entry name" value="PQQ_rpt_dom"/>
</dbReference>
<evidence type="ECO:0000256" key="4">
    <source>
        <dbReference type="ARBA" id="ARBA00023002"/>
    </source>
</evidence>
<name>A0A381PCT9_9ZZZZ</name>
<feature type="domain" description="Pyrrolo-quinoline quinone repeat" evidence="5">
    <location>
        <begin position="472"/>
        <end position="533"/>
    </location>
</feature>
<evidence type="ECO:0000256" key="3">
    <source>
        <dbReference type="ARBA" id="ARBA00022723"/>
    </source>
</evidence>
<feature type="domain" description="Pyrrolo-quinoline quinone repeat" evidence="5">
    <location>
        <begin position="49"/>
        <end position="346"/>
    </location>
</feature>
<dbReference type="GO" id="GO:0016020">
    <property type="term" value="C:membrane"/>
    <property type="evidence" value="ECO:0007669"/>
    <property type="project" value="InterPro"/>
</dbReference>
<sequence length="573" mass="62970">MKLDRYLVAIRLILLLVLIVPGPVIAQQSTASYRPVTDERLKEPEPENWLFYRGTYDGWGYSPLEQINSENVGSLVPVWAFSTGVNGGHEAVPIVNDGIMFVTTPGNQVIAIDARTGDLLWLYQHELAEDAIAYHYTNRGVALYGDKVFTATLDAKVVALDATSGEVVWDASVADNAAGYYMTLAPLTAEGKVMVGVSGGELGIRGFVVALDTETGEEVWRTHTIPAPGEPGNETWPGDSWRTGGAAVWLTGHYDPDLGLTYWGTGNPGPWMGDARPGDNLYTNSVIALDIETGELVGHHQYHWNGSWDWDEVSTPLLIDVEREGRAFPALVHPGRNGYLWLLERSADEISFVDAWPYVRQDVFTSIDPESGRPSYDEQKKPGIGFRAPFCPSLWGGKDWPPAAYNPGTELLYIPVNENLCGSILGREIEYEPGRSFTGAESQMTVWPGAEHIGELQAWDMSTGEEVWTREFESPNWGPVLTTAGNLVFMGGTTDRNFRAFDARTGDQLWEHRTNSGVIGVPSTYMIDGVQYIAVQSGWGVDAASMTGRINRDLGTETFVPEGGVIWVFALQN</sequence>
<dbReference type="InterPro" id="IPR018391">
    <property type="entry name" value="PQQ_b-propeller_rpt"/>
</dbReference>
<reference evidence="6" key="1">
    <citation type="submission" date="2018-05" db="EMBL/GenBank/DDBJ databases">
        <authorList>
            <person name="Lanie J.A."/>
            <person name="Ng W.-L."/>
            <person name="Kazmierczak K.M."/>
            <person name="Andrzejewski T.M."/>
            <person name="Davidsen T.M."/>
            <person name="Wayne K.J."/>
            <person name="Tettelin H."/>
            <person name="Glass J.I."/>
            <person name="Rusch D."/>
            <person name="Podicherti R."/>
            <person name="Tsui H.-C.T."/>
            <person name="Winkler M.E."/>
        </authorList>
    </citation>
    <scope>NUCLEOTIDE SEQUENCE</scope>
</reference>
<evidence type="ECO:0000259" key="5">
    <source>
        <dbReference type="Pfam" id="PF01011"/>
    </source>
</evidence>
<accession>A0A381PCT9</accession>
<evidence type="ECO:0000256" key="1">
    <source>
        <dbReference type="ARBA" id="ARBA00001931"/>
    </source>
</evidence>
<comment type="similarity">
    <text evidence="2">Belongs to the bacterial PQQ dehydrogenase family.</text>
</comment>
<dbReference type="AlphaFoldDB" id="A0A381PCT9"/>
<gene>
    <name evidence="6" type="ORF">METZ01_LOCUS17288</name>
</gene>
<dbReference type="SMART" id="SM00564">
    <property type="entry name" value="PQQ"/>
    <property type="match status" value="6"/>
</dbReference>
<dbReference type="InterPro" id="IPR017512">
    <property type="entry name" value="PQQ_MeOH/EtOH_DH"/>
</dbReference>
<dbReference type="InterPro" id="IPR011047">
    <property type="entry name" value="Quinoprotein_ADH-like_sf"/>
</dbReference>
<dbReference type="NCBIfam" id="TIGR03075">
    <property type="entry name" value="PQQ_enz_alc_DH"/>
    <property type="match status" value="1"/>
</dbReference>
<organism evidence="6">
    <name type="scientific">marine metagenome</name>
    <dbReference type="NCBI Taxonomy" id="408172"/>
    <lineage>
        <taxon>unclassified sequences</taxon>
        <taxon>metagenomes</taxon>
        <taxon>ecological metagenomes</taxon>
    </lineage>
</organism>
<dbReference type="EMBL" id="UINC01000934">
    <property type="protein sequence ID" value="SUZ64434.1"/>
    <property type="molecule type" value="Genomic_DNA"/>
</dbReference>
<dbReference type="PANTHER" id="PTHR32303">
    <property type="entry name" value="QUINOPROTEIN ALCOHOL DEHYDROGENASE (CYTOCHROME C)"/>
    <property type="match status" value="1"/>
</dbReference>
<keyword evidence="3" id="KW-0479">Metal-binding</keyword>
<protein>
    <recommendedName>
        <fullName evidence="5">Pyrrolo-quinoline quinone repeat domain-containing protein</fullName>
    </recommendedName>
</protein>
<evidence type="ECO:0000256" key="2">
    <source>
        <dbReference type="ARBA" id="ARBA00008156"/>
    </source>
</evidence>
<comment type="cofactor">
    <cofactor evidence="1">
        <name>pyrroloquinoline quinone</name>
        <dbReference type="ChEBI" id="CHEBI:58442"/>
    </cofactor>
</comment>
<dbReference type="GO" id="GO:0016614">
    <property type="term" value="F:oxidoreductase activity, acting on CH-OH group of donors"/>
    <property type="evidence" value="ECO:0007669"/>
    <property type="project" value="InterPro"/>
</dbReference>
<proteinExistence type="inferred from homology"/>
<dbReference type="GO" id="GO:0005509">
    <property type="term" value="F:calcium ion binding"/>
    <property type="evidence" value="ECO:0007669"/>
    <property type="project" value="InterPro"/>
</dbReference>
<dbReference type="SUPFAM" id="SSF50998">
    <property type="entry name" value="Quinoprotein alcohol dehydrogenase-like"/>
    <property type="match status" value="1"/>
</dbReference>